<reference evidence="5" key="2">
    <citation type="submission" date="2015-05" db="EMBL/GenBank/DDBJ databases">
        <authorList>
            <consortium name="Pathogen Informatics"/>
        </authorList>
    </citation>
    <scope>NUCLEOTIDE SEQUENCE [LARGE SCALE GENOMIC DNA]</scope>
    <source>
        <strain evidence="3 6">2789STDY5608863</strain>
        <strain evidence="5">M72</strain>
    </source>
</reference>
<evidence type="ECO:0000313" key="4">
    <source>
        <dbReference type="EMBL" id="MTR82540.1"/>
    </source>
</evidence>
<protein>
    <submittedName>
        <fullName evidence="4">Protease complex subunit PrcB family protein</fullName>
    </submittedName>
</protein>
<reference evidence="4 7" key="3">
    <citation type="journal article" date="2019" name="Nat. Med.">
        <title>A library of human gut bacterial isolates paired with longitudinal multiomics data enables mechanistic microbiome research.</title>
        <authorList>
            <person name="Poyet M."/>
            <person name="Groussin M."/>
            <person name="Gibbons S.M."/>
            <person name="Avila-Pacheco J."/>
            <person name="Jiang X."/>
            <person name="Kearney S.M."/>
            <person name="Perrotta A.R."/>
            <person name="Berdy B."/>
            <person name="Zhao S."/>
            <person name="Lieberman T.D."/>
            <person name="Swanson P.K."/>
            <person name="Smith M."/>
            <person name="Roesemann S."/>
            <person name="Alexander J.E."/>
            <person name="Rich S.A."/>
            <person name="Livny J."/>
            <person name="Vlamakis H."/>
            <person name="Clish C."/>
            <person name="Bullock K."/>
            <person name="Deik A."/>
            <person name="Scott J."/>
            <person name="Pierce K.A."/>
            <person name="Xavier R.J."/>
            <person name="Alm E.J."/>
        </authorList>
    </citation>
    <scope>NUCLEOTIDE SEQUENCE [LARGE SCALE GENOMIC DNA]</scope>
    <source>
        <strain evidence="4 7">BIOML-A1</strain>
    </source>
</reference>
<dbReference type="EMBL" id="CYXV01000006">
    <property type="protein sequence ID" value="CUM95385.1"/>
    <property type="molecule type" value="Genomic_DNA"/>
</dbReference>
<keyword evidence="4" id="KW-0645">Protease</keyword>
<proteinExistence type="predicted"/>
<accession>A0A0M6WTB3</accession>
<dbReference type="OrthoDB" id="422698at2"/>
<dbReference type="Pfam" id="PF14343">
    <property type="entry name" value="PrcB_C"/>
    <property type="match status" value="1"/>
</dbReference>
<evidence type="ECO:0000313" key="6">
    <source>
        <dbReference type="Proteomes" id="UP000095495"/>
    </source>
</evidence>
<evidence type="ECO:0000313" key="5">
    <source>
        <dbReference type="Proteomes" id="UP000049979"/>
    </source>
</evidence>
<name>A0A0M6WTB3_9FIRM</name>
<evidence type="ECO:0000259" key="1">
    <source>
        <dbReference type="Pfam" id="PF14343"/>
    </source>
</evidence>
<dbReference type="Proteomes" id="UP000446657">
    <property type="component" value="Unassembled WGS sequence"/>
</dbReference>
<dbReference type="PROSITE" id="PS51257">
    <property type="entry name" value="PROKAR_LIPOPROTEIN"/>
    <property type="match status" value="1"/>
</dbReference>
<evidence type="ECO:0000313" key="7">
    <source>
        <dbReference type="Proteomes" id="UP000446657"/>
    </source>
</evidence>
<dbReference type="EMBL" id="CVRR01000037">
    <property type="protein sequence ID" value="CRL40816.1"/>
    <property type="molecule type" value="Genomic_DNA"/>
</dbReference>
<organism evidence="2 5">
    <name type="scientific">Roseburia faecis</name>
    <dbReference type="NCBI Taxonomy" id="301302"/>
    <lineage>
        <taxon>Bacteria</taxon>
        <taxon>Bacillati</taxon>
        <taxon>Bacillota</taxon>
        <taxon>Clostridia</taxon>
        <taxon>Lachnospirales</taxon>
        <taxon>Lachnospiraceae</taxon>
        <taxon>Roseburia</taxon>
    </lineage>
</organism>
<dbReference type="GO" id="GO:0006508">
    <property type="term" value="P:proteolysis"/>
    <property type="evidence" value="ECO:0007669"/>
    <property type="project" value="UniProtKB-KW"/>
</dbReference>
<dbReference type="EMBL" id="WNAL01000028">
    <property type="protein sequence ID" value="MTR82540.1"/>
    <property type="molecule type" value="Genomic_DNA"/>
</dbReference>
<dbReference type="Proteomes" id="UP000049979">
    <property type="component" value="Unassembled WGS sequence"/>
</dbReference>
<reference evidence="2" key="1">
    <citation type="submission" date="2015-05" db="EMBL/GenBank/DDBJ databases">
        <authorList>
            <person name="Wang D.B."/>
            <person name="Wang M."/>
        </authorList>
    </citation>
    <scope>NUCLEOTIDE SEQUENCE [LARGE SCALE GENOMIC DNA]</scope>
    <source>
        <strain evidence="2">M72</strain>
    </source>
</reference>
<dbReference type="STRING" id="301302.ERS852420_01766"/>
<gene>
    <name evidence="3" type="ORF">ERS852420_01766</name>
    <name evidence="4" type="ORF">GMD30_12780</name>
    <name evidence="2" type="ORF">M72_10561</name>
</gene>
<dbReference type="InterPro" id="IPR025748">
    <property type="entry name" value="PrcB_C_dom"/>
</dbReference>
<dbReference type="GO" id="GO:0008233">
    <property type="term" value="F:peptidase activity"/>
    <property type="evidence" value="ECO:0007669"/>
    <property type="project" value="UniProtKB-KW"/>
</dbReference>
<dbReference type="AlphaFoldDB" id="A0A0M6WTB3"/>
<dbReference type="GeneID" id="99746437"/>
<sequence length="138" mass="16019">MKDKKRKYILMIILLGVLMLLSGCVRKECEEKVKDLEFTVTKEEELPEALRQQIEEKKEGDFRFTYSDNEYLYVARGYGIQETGGYSISVEDCYLSDTAICVKTRLQGPENGEEVTKAPSYPFIVLKLELREEEVLFQ</sequence>
<evidence type="ECO:0000313" key="2">
    <source>
        <dbReference type="EMBL" id="CRL40816.1"/>
    </source>
</evidence>
<feature type="domain" description="PrcB C-terminal" evidence="1">
    <location>
        <begin position="72"/>
        <end position="129"/>
    </location>
</feature>
<evidence type="ECO:0000313" key="3">
    <source>
        <dbReference type="EMBL" id="CUM95385.1"/>
    </source>
</evidence>
<keyword evidence="4" id="KW-0378">Hydrolase</keyword>
<dbReference type="RefSeq" id="WP_055068328.1">
    <property type="nucleotide sequence ID" value="NZ_CP173697.1"/>
</dbReference>
<dbReference type="Proteomes" id="UP000095495">
    <property type="component" value="Unassembled WGS sequence"/>
</dbReference>
<keyword evidence="5" id="KW-1185">Reference proteome</keyword>